<proteinExistence type="predicted"/>
<accession>A0A378SEE7</accession>
<organism evidence="2 3">
    <name type="scientific">Mycolicibacterium gilvum</name>
    <dbReference type="NCBI Taxonomy" id="1804"/>
    <lineage>
        <taxon>Bacteria</taxon>
        <taxon>Bacillati</taxon>
        <taxon>Actinomycetota</taxon>
        <taxon>Actinomycetes</taxon>
        <taxon>Mycobacteriales</taxon>
        <taxon>Mycobacteriaceae</taxon>
        <taxon>Mycolicibacterium</taxon>
    </lineage>
</organism>
<dbReference type="EMBL" id="UGQM01000001">
    <property type="protein sequence ID" value="STZ40981.1"/>
    <property type="molecule type" value="Genomic_DNA"/>
</dbReference>
<evidence type="ECO:0008006" key="4">
    <source>
        <dbReference type="Google" id="ProtNLM"/>
    </source>
</evidence>
<protein>
    <recommendedName>
        <fullName evidence="4">Secreted protein</fullName>
    </recommendedName>
</protein>
<evidence type="ECO:0000256" key="1">
    <source>
        <dbReference type="SAM" id="SignalP"/>
    </source>
</evidence>
<sequence>MLRVVAATSAAMAVMGAVSVLPLASATPPDRTIRVLDGQIRCLLSADYEGRGRPATVCGRTDGAPFQISPKGKPLAVLLATGEQYYISGTVPGDPSADLVLGPGQISKLNGWTVKTEDLRILVSYDIGRHGMRVNPIEVMPAWL</sequence>
<dbReference type="AlphaFoldDB" id="A0A378SEE7"/>
<feature type="chain" id="PRO_5017021055" description="Secreted protein" evidence="1">
    <location>
        <begin position="27"/>
        <end position="144"/>
    </location>
</feature>
<keyword evidence="1" id="KW-0732">Signal</keyword>
<reference evidence="2 3" key="1">
    <citation type="submission" date="2018-06" db="EMBL/GenBank/DDBJ databases">
        <authorList>
            <consortium name="Pathogen Informatics"/>
            <person name="Doyle S."/>
        </authorList>
    </citation>
    <scope>NUCLEOTIDE SEQUENCE [LARGE SCALE GENOMIC DNA]</scope>
    <source>
        <strain evidence="2 3">NCTC10742</strain>
    </source>
</reference>
<gene>
    <name evidence="2" type="ORF">NCTC10742_00181</name>
</gene>
<name>A0A378SEE7_9MYCO</name>
<evidence type="ECO:0000313" key="2">
    <source>
        <dbReference type="EMBL" id="STZ40981.1"/>
    </source>
</evidence>
<feature type="signal peptide" evidence="1">
    <location>
        <begin position="1"/>
        <end position="26"/>
    </location>
</feature>
<dbReference type="RefSeq" id="WP_011891487.1">
    <property type="nucleotide sequence ID" value="NZ_JACKST010000057.1"/>
</dbReference>
<dbReference type="Proteomes" id="UP000254291">
    <property type="component" value="Unassembled WGS sequence"/>
</dbReference>
<dbReference type="OMA" id="YSANGWT"/>
<evidence type="ECO:0000313" key="3">
    <source>
        <dbReference type="Proteomes" id="UP000254291"/>
    </source>
</evidence>